<comment type="caution">
    <text evidence="1">The sequence shown here is derived from an EMBL/GenBank/DDBJ whole genome shotgun (WGS) entry which is preliminary data.</text>
</comment>
<reference evidence="1" key="1">
    <citation type="submission" date="2018-12" db="EMBL/GenBank/DDBJ databases">
        <title>Draft Genome Sequence of Chryseobacterium arthrosphaerae strain ED882-96 Isolated from the Blood of a Patient with Liver Cirrhosis in Taiwan.</title>
        <authorList>
            <person name="Lin J.-N."/>
            <person name="Lai C.-H."/>
            <person name="Yang C.-H."/>
            <person name="Huang Y.-H."/>
        </authorList>
    </citation>
    <scope>NUCLEOTIDE SEQUENCE [LARGE SCALE GENOMIC DNA]</scope>
    <source>
        <strain evidence="1">ED882-96</strain>
        <plasmid evidence="1">unnamed</plasmid>
    </source>
</reference>
<dbReference type="EMBL" id="RYFC01000002">
    <property type="protein sequence ID" value="RTZ48354.1"/>
    <property type="molecule type" value="Genomic_DNA"/>
</dbReference>
<name>A0A3S0N3V6_9FLAO</name>
<sequence length="205" mass="23933">MNLNKQALKMQEARSKKLILFAFIIFFTFFGQCKEKPVENIITTNFKFEGSFTTNDELVFKLNKTTLRLFSDQPNHIEILTNEGNKIDVTEENHCKMDAVGVSAYQFTNSIDPNLRIILIEDYQDILTGSMYAILIDKNQLIKTFRFCGPQYNYEKYNIKEVLSIKKSENKISFTFDPKKIVTKNKMNNMYLILQLLLLKQILPS</sequence>
<evidence type="ECO:0000313" key="1">
    <source>
        <dbReference type="EMBL" id="RTZ48354.1"/>
    </source>
</evidence>
<dbReference type="AlphaFoldDB" id="A0A3S0N3V6"/>
<geneLocation type="plasmid" evidence="1">
    <name>unnamed</name>
</geneLocation>
<dbReference type="Proteomes" id="UP000276953">
    <property type="component" value="Plasmid unnamed"/>
</dbReference>
<organism evidence="1">
    <name type="scientific">Chryseobacterium arthrosphaerae</name>
    <dbReference type="NCBI Taxonomy" id="651561"/>
    <lineage>
        <taxon>Bacteria</taxon>
        <taxon>Pseudomonadati</taxon>
        <taxon>Bacteroidota</taxon>
        <taxon>Flavobacteriia</taxon>
        <taxon>Flavobacteriales</taxon>
        <taxon>Weeksellaceae</taxon>
        <taxon>Chryseobacterium group</taxon>
        <taxon>Chryseobacterium</taxon>
    </lineage>
</organism>
<keyword evidence="1" id="KW-0614">Plasmid</keyword>
<proteinExistence type="predicted"/>
<protein>
    <submittedName>
        <fullName evidence="1">Uncharacterized protein</fullName>
    </submittedName>
</protein>
<gene>
    <name evidence="1" type="ORF">EJ377_12050</name>
</gene>
<accession>A0A3S0N3V6</accession>